<protein>
    <submittedName>
        <fullName evidence="3">Uncharacterized protein</fullName>
    </submittedName>
</protein>
<evidence type="ECO:0000313" key="4">
    <source>
        <dbReference type="Proteomes" id="UP001211065"/>
    </source>
</evidence>
<organism evidence="3 4">
    <name type="scientific">Clydaea vesicula</name>
    <dbReference type="NCBI Taxonomy" id="447962"/>
    <lineage>
        <taxon>Eukaryota</taxon>
        <taxon>Fungi</taxon>
        <taxon>Fungi incertae sedis</taxon>
        <taxon>Chytridiomycota</taxon>
        <taxon>Chytridiomycota incertae sedis</taxon>
        <taxon>Chytridiomycetes</taxon>
        <taxon>Lobulomycetales</taxon>
        <taxon>Lobulomycetaceae</taxon>
        <taxon>Clydaea</taxon>
    </lineage>
</organism>
<gene>
    <name evidence="3" type="ORF">HK099_004368</name>
</gene>
<dbReference type="EMBL" id="JADGJW010000304">
    <property type="protein sequence ID" value="KAJ3220433.1"/>
    <property type="molecule type" value="Genomic_DNA"/>
</dbReference>
<evidence type="ECO:0000313" key="3">
    <source>
        <dbReference type="EMBL" id="KAJ3220433.1"/>
    </source>
</evidence>
<proteinExistence type="predicted"/>
<evidence type="ECO:0000256" key="2">
    <source>
        <dbReference type="SAM" id="MobiDB-lite"/>
    </source>
</evidence>
<evidence type="ECO:0000256" key="1">
    <source>
        <dbReference type="SAM" id="Coils"/>
    </source>
</evidence>
<accession>A0AAD5XZN7</accession>
<sequence length="473" mass="54627">MAKYSPSQLVSFASKGKLLQNRQAEQAKFDICGDLPLNSYLTSNSFNSTKVLKNSKWKKFSSIDYKPENRGFKLNIPIDIKEDLNYENPTPSSSKFDESNNRTIKDEKDLRYEKNLKLYESLKHRNARRNRENDTDTSKTQCKSFARKRDKKPIFIKKEIKEQKKVKLSDNNLSLKSPEDLPHMLKKAKYEIIVDLGCSTLIENNVAKSTSILPSLMASDKLIYETNLKKFELILKNRKNFLKLKKGICVNKKMLCESEKDNNLKKELNAVIKSEFIFNGSACGSVKNFFKKEMSNIDEMEQNGNLTSKEVDQKQQLDSVKLDNLNGAKYQENLKIFETFMSRHVLNKSNSNSFTNNNAAIKCKENSLKNCKIVFNHDLKKEKEASEIDMENLENKKKKLQENLKETALKGLILKETIAVYQENSKMFGNTLQKIQVKSINDVKKNFFGVGPRVEKDHLYNISNFSKGMHRKI</sequence>
<dbReference type="Proteomes" id="UP001211065">
    <property type="component" value="Unassembled WGS sequence"/>
</dbReference>
<feature type="compositionally biased region" description="Basic and acidic residues" evidence="2">
    <location>
        <begin position="123"/>
        <end position="137"/>
    </location>
</feature>
<feature type="coiled-coil region" evidence="1">
    <location>
        <begin position="376"/>
        <end position="410"/>
    </location>
</feature>
<dbReference type="AlphaFoldDB" id="A0AAD5XZN7"/>
<comment type="caution">
    <text evidence="3">The sequence shown here is derived from an EMBL/GenBank/DDBJ whole genome shotgun (WGS) entry which is preliminary data.</text>
</comment>
<name>A0AAD5XZN7_9FUNG</name>
<feature type="region of interest" description="Disordered" evidence="2">
    <location>
        <begin position="123"/>
        <end position="144"/>
    </location>
</feature>
<keyword evidence="4" id="KW-1185">Reference proteome</keyword>
<reference evidence="3" key="1">
    <citation type="submission" date="2020-05" db="EMBL/GenBank/DDBJ databases">
        <title>Phylogenomic resolution of chytrid fungi.</title>
        <authorList>
            <person name="Stajich J.E."/>
            <person name="Amses K."/>
            <person name="Simmons R."/>
            <person name="Seto K."/>
            <person name="Myers J."/>
            <person name="Bonds A."/>
            <person name="Quandt C.A."/>
            <person name="Barry K."/>
            <person name="Liu P."/>
            <person name="Grigoriev I."/>
            <person name="Longcore J.E."/>
            <person name="James T.Y."/>
        </authorList>
    </citation>
    <scope>NUCLEOTIDE SEQUENCE</scope>
    <source>
        <strain evidence="3">JEL0476</strain>
    </source>
</reference>
<keyword evidence="1" id="KW-0175">Coiled coil</keyword>